<feature type="region of interest" description="Disordered" evidence="1">
    <location>
        <begin position="1"/>
        <end position="22"/>
    </location>
</feature>
<dbReference type="AlphaFoldDB" id="A0A2V2VHC0"/>
<dbReference type="VEuPathDB" id="TriTrypDB:C3747_225g34"/>
<dbReference type="VEuPathDB" id="TriTrypDB:BCY84_19049"/>
<dbReference type="VEuPathDB" id="TriTrypDB:Tc_MARK_2633"/>
<organism evidence="2 3">
    <name type="scientific">Trypanosoma cruzi</name>
    <dbReference type="NCBI Taxonomy" id="5693"/>
    <lineage>
        <taxon>Eukaryota</taxon>
        <taxon>Discoba</taxon>
        <taxon>Euglenozoa</taxon>
        <taxon>Kinetoplastea</taxon>
        <taxon>Metakinetoplastina</taxon>
        <taxon>Trypanosomatida</taxon>
        <taxon>Trypanosomatidae</taxon>
        <taxon>Trypanosoma</taxon>
        <taxon>Schizotrypanum</taxon>
    </lineage>
</organism>
<comment type="caution">
    <text evidence="2">The sequence shown here is derived from an EMBL/GenBank/DDBJ whole genome shotgun (WGS) entry which is preliminary data.</text>
</comment>
<dbReference type="VEuPathDB" id="TriTrypDB:TcCLB.506265.160"/>
<name>A0A2V2VHC0_TRYCR</name>
<evidence type="ECO:0000256" key="1">
    <source>
        <dbReference type="SAM" id="MobiDB-lite"/>
    </source>
</evidence>
<sequence>MHTFYTIRYPPPNSQKGGEDSQPIRVTNKAMESLLFCIVHSIEFQSPLQPSRPQLGSSIGSSGKDSITDDEAYVRPVENSSMLLGNVTYVSRSKHKPSVLASLHTAVEAARAIQIPDKSSQVPFELRVRLLRRHRGWLWHDSRPLVEWVFRMAKTREEFSFSTTHGDASERLRPRTSPRATNAHANVLRATGGGGAHSRSREEGLVCSNDPEQIRQVLQFILKHSYDAIDLNTYADFRSGELIFDVSVQEV</sequence>
<evidence type="ECO:0000313" key="3">
    <source>
        <dbReference type="Proteomes" id="UP000246121"/>
    </source>
</evidence>
<dbReference type="Proteomes" id="UP000246121">
    <property type="component" value="Unassembled WGS sequence"/>
</dbReference>
<dbReference type="VEuPathDB" id="TriTrypDB:TcCLB.506435.180"/>
<gene>
    <name evidence="2" type="ORF">C4B63_20g49</name>
</gene>
<dbReference type="VEuPathDB" id="TriTrypDB:ECC02_007116"/>
<dbReference type="VEuPathDB" id="TriTrypDB:TcG_01948"/>
<accession>A0A2V2VHC0</accession>
<dbReference type="VEuPathDB" id="TriTrypDB:C4B63_20g49"/>
<reference evidence="2 3" key="1">
    <citation type="journal article" date="2018" name="Microb. Genom.">
        <title>Expanding an expanded genome: long-read sequencing of Trypanosoma cruzi.</title>
        <authorList>
            <person name="Berna L."/>
            <person name="Rodriguez M."/>
            <person name="Chiribao M.L."/>
            <person name="Parodi-Talice A."/>
            <person name="Pita S."/>
            <person name="Rijo G."/>
            <person name="Alvarez-Valin F."/>
            <person name="Robello C."/>
        </authorList>
    </citation>
    <scope>NUCLEOTIDE SEQUENCE [LARGE SCALE GENOMIC DNA]</scope>
    <source>
        <strain evidence="2 3">Dm28c</strain>
    </source>
</reference>
<proteinExistence type="predicted"/>
<dbReference type="VEuPathDB" id="TriTrypDB:TcBrA4_0122370"/>
<protein>
    <recommendedName>
        <fullName evidence="4">Autophagy-related protein 101</fullName>
    </recommendedName>
</protein>
<dbReference type="VEuPathDB" id="TriTrypDB:TcCL_NonESM02375"/>
<dbReference type="VEuPathDB" id="TriTrypDB:TCSYLVIO_003936"/>
<feature type="region of interest" description="Disordered" evidence="1">
    <location>
        <begin position="163"/>
        <end position="183"/>
    </location>
</feature>
<dbReference type="VEuPathDB" id="TriTrypDB:TCDM_03546"/>
<evidence type="ECO:0000313" key="2">
    <source>
        <dbReference type="EMBL" id="PWU95855.1"/>
    </source>
</evidence>
<dbReference type="EMBL" id="PRFA01000020">
    <property type="protein sequence ID" value="PWU95855.1"/>
    <property type="molecule type" value="Genomic_DNA"/>
</dbReference>
<evidence type="ECO:0008006" key="4">
    <source>
        <dbReference type="Google" id="ProtNLM"/>
    </source>
</evidence>